<evidence type="ECO:0000256" key="3">
    <source>
        <dbReference type="ARBA" id="ARBA00023163"/>
    </source>
</evidence>
<dbReference type="Pfam" id="PF12833">
    <property type="entry name" value="HTH_18"/>
    <property type="match status" value="1"/>
</dbReference>
<dbReference type="SMART" id="SM00342">
    <property type="entry name" value="HTH_ARAC"/>
    <property type="match status" value="1"/>
</dbReference>
<dbReference type="InterPro" id="IPR001789">
    <property type="entry name" value="Sig_transdc_resp-reg_receiver"/>
</dbReference>
<dbReference type="InterPro" id="IPR041522">
    <property type="entry name" value="CdaR_GGDEF"/>
</dbReference>
<dbReference type="CDD" id="cd17536">
    <property type="entry name" value="REC_YesN-like"/>
    <property type="match status" value="1"/>
</dbReference>
<accession>A0ABN8FY13</accession>
<keyword evidence="3" id="KW-0804">Transcription</keyword>
<dbReference type="PANTHER" id="PTHR43280:SF2">
    <property type="entry name" value="HTH-TYPE TRANSCRIPTIONAL REGULATOR EXSA"/>
    <property type="match status" value="1"/>
</dbReference>
<dbReference type="InterPro" id="IPR020449">
    <property type="entry name" value="Tscrpt_reg_AraC-type_HTH"/>
</dbReference>
<feature type="domain" description="Response regulatory" evidence="6">
    <location>
        <begin position="9"/>
        <end position="126"/>
    </location>
</feature>
<dbReference type="Proteomes" id="UP000838324">
    <property type="component" value="Unassembled WGS sequence"/>
</dbReference>
<dbReference type="SUPFAM" id="SSF52172">
    <property type="entry name" value="CheY-like"/>
    <property type="match status" value="1"/>
</dbReference>
<dbReference type="InterPro" id="IPR011006">
    <property type="entry name" value="CheY-like_superfamily"/>
</dbReference>
<reference evidence="7" key="1">
    <citation type="submission" date="2022-01" db="EMBL/GenBank/DDBJ databases">
        <authorList>
            <person name="Criscuolo A."/>
        </authorList>
    </citation>
    <scope>NUCLEOTIDE SEQUENCE</scope>
    <source>
        <strain evidence="7">CIP111892</strain>
    </source>
</reference>
<sequence length="536" mass="62018">MGARQEKYKVLLVDDEPIILRSLKVAIPWEELGLTIAGEARNGEAALRLIEEHSPHIVISDIRMPVIDGIALMKEVLPRSAKLLFIFISGYGEFEYARDALRLGAFDYLLKPIDHDELTEMLTRARLKLDRQKENEQLMHSVQMLSILARERMFTEFTLGNPRPLQHLKWLENSELEREYFMAVVRLDDYAALTAKWSAEEKHLWLFAIRNILEEWSLENGALSIFPFYNGEWVLLFPGSLSTVKKELGERLVADIKRYSKLHCSVGISRSTQGIDQLSTVYPLAAKALYQRFYSGQAGVFIEEETPEESVREVQYPKELELSLIESIRTLNMERMLVLFDEMASFIESQSLPKELAQRIIIELVVVLYRQFEQLNMQAEWSLEGLLGKLQGLGTLSSVINVLKEDFRSWMQEGSKQVTREDGRSVVDKAKRYIEENYHKDLSIEEVAEVADLSISHFCTLFKQVSGYTFLEFVTYYRMEKAKYILLNSSVKVYQVAPLVGYQDPRYFTQVFKKATGKTPTEFREQYTQQANEGYK</sequence>
<dbReference type="PANTHER" id="PTHR43280">
    <property type="entry name" value="ARAC-FAMILY TRANSCRIPTIONAL REGULATOR"/>
    <property type="match status" value="1"/>
</dbReference>
<comment type="caution">
    <text evidence="7">The sequence shown here is derived from an EMBL/GenBank/DDBJ whole genome shotgun (WGS) entry which is preliminary data.</text>
</comment>
<feature type="domain" description="HTH araC/xylS-type" evidence="5">
    <location>
        <begin position="428"/>
        <end position="526"/>
    </location>
</feature>
<organism evidence="7 8">
    <name type="scientific">Paenibacillus auburnensis</name>
    <dbReference type="NCBI Taxonomy" id="2905649"/>
    <lineage>
        <taxon>Bacteria</taxon>
        <taxon>Bacillati</taxon>
        <taxon>Bacillota</taxon>
        <taxon>Bacilli</taxon>
        <taxon>Bacillales</taxon>
        <taxon>Paenibacillaceae</taxon>
        <taxon>Paenibacillus</taxon>
    </lineage>
</organism>
<dbReference type="InterPro" id="IPR009057">
    <property type="entry name" value="Homeodomain-like_sf"/>
</dbReference>
<dbReference type="PRINTS" id="PR00032">
    <property type="entry name" value="HTHARAC"/>
</dbReference>
<gene>
    <name evidence="7" type="primary">rssB_3</name>
    <name evidence="7" type="ORF">PAECIP111892_00432</name>
</gene>
<keyword evidence="8" id="KW-1185">Reference proteome</keyword>
<dbReference type="PROSITE" id="PS01124">
    <property type="entry name" value="HTH_ARAC_FAMILY_2"/>
    <property type="match status" value="1"/>
</dbReference>
<evidence type="ECO:0000256" key="2">
    <source>
        <dbReference type="ARBA" id="ARBA00023125"/>
    </source>
</evidence>
<evidence type="ECO:0000259" key="6">
    <source>
        <dbReference type="PROSITE" id="PS50110"/>
    </source>
</evidence>
<feature type="modified residue" description="4-aspartylphosphate" evidence="4">
    <location>
        <position position="61"/>
    </location>
</feature>
<dbReference type="Pfam" id="PF00072">
    <property type="entry name" value="Response_reg"/>
    <property type="match status" value="1"/>
</dbReference>
<evidence type="ECO:0000313" key="8">
    <source>
        <dbReference type="Proteomes" id="UP000838324"/>
    </source>
</evidence>
<dbReference type="SUPFAM" id="SSF46689">
    <property type="entry name" value="Homeodomain-like"/>
    <property type="match status" value="2"/>
</dbReference>
<evidence type="ECO:0000256" key="1">
    <source>
        <dbReference type="ARBA" id="ARBA00023015"/>
    </source>
</evidence>
<dbReference type="EMBL" id="CAKMMG010000001">
    <property type="protein sequence ID" value="CAH1190968.1"/>
    <property type="molecule type" value="Genomic_DNA"/>
</dbReference>
<dbReference type="RefSeq" id="WP_236329310.1">
    <property type="nucleotide sequence ID" value="NZ_CAKMMG010000001.1"/>
</dbReference>
<evidence type="ECO:0000256" key="4">
    <source>
        <dbReference type="PROSITE-ProRule" id="PRU00169"/>
    </source>
</evidence>
<protein>
    <submittedName>
        <fullName evidence="7">Regulator of RpoS</fullName>
    </submittedName>
</protein>
<dbReference type="InterPro" id="IPR018060">
    <property type="entry name" value="HTH_AraC"/>
</dbReference>
<keyword evidence="4" id="KW-0597">Phosphoprotein</keyword>
<dbReference type="Gene3D" id="3.40.50.2300">
    <property type="match status" value="1"/>
</dbReference>
<keyword evidence="2" id="KW-0238">DNA-binding</keyword>
<dbReference type="SMART" id="SM00448">
    <property type="entry name" value="REC"/>
    <property type="match status" value="1"/>
</dbReference>
<dbReference type="PROSITE" id="PS50110">
    <property type="entry name" value="RESPONSE_REGULATORY"/>
    <property type="match status" value="1"/>
</dbReference>
<evidence type="ECO:0000259" key="5">
    <source>
        <dbReference type="PROSITE" id="PS01124"/>
    </source>
</evidence>
<keyword evidence="1" id="KW-0805">Transcription regulation</keyword>
<dbReference type="Pfam" id="PF17853">
    <property type="entry name" value="GGDEF_2"/>
    <property type="match status" value="1"/>
</dbReference>
<name>A0ABN8FY13_9BACL</name>
<dbReference type="Gene3D" id="1.10.10.60">
    <property type="entry name" value="Homeodomain-like"/>
    <property type="match status" value="2"/>
</dbReference>
<evidence type="ECO:0000313" key="7">
    <source>
        <dbReference type="EMBL" id="CAH1190968.1"/>
    </source>
</evidence>
<proteinExistence type="predicted"/>